<dbReference type="Gene3D" id="2.30.29.30">
    <property type="entry name" value="Pleckstrin-homology domain (PH domain)/Phosphotyrosine-binding domain (PTB)"/>
    <property type="match status" value="1"/>
</dbReference>
<dbReference type="SUPFAM" id="SSF50729">
    <property type="entry name" value="PH domain-like"/>
    <property type="match status" value="1"/>
</dbReference>
<organism evidence="2 3">
    <name type="scientific">Vespula vulgaris</name>
    <name type="common">Yellow jacket</name>
    <name type="synonym">Wasp</name>
    <dbReference type="NCBI Taxonomy" id="7454"/>
    <lineage>
        <taxon>Eukaryota</taxon>
        <taxon>Metazoa</taxon>
        <taxon>Ecdysozoa</taxon>
        <taxon>Arthropoda</taxon>
        <taxon>Hexapoda</taxon>
        <taxon>Insecta</taxon>
        <taxon>Pterygota</taxon>
        <taxon>Neoptera</taxon>
        <taxon>Endopterygota</taxon>
        <taxon>Hymenoptera</taxon>
        <taxon>Apocrita</taxon>
        <taxon>Aculeata</taxon>
        <taxon>Vespoidea</taxon>
        <taxon>Vespidae</taxon>
        <taxon>Vespinae</taxon>
        <taxon>Vespula</taxon>
    </lineage>
</organism>
<evidence type="ECO:0000313" key="3">
    <source>
        <dbReference type="Proteomes" id="UP000614350"/>
    </source>
</evidence>
<proteinExistence type="predicted"/>
<dbReference type="EMBL" id="JACSEA010000010">
    <property type="protein sequence ID" value="KAF7390756.1"/>
    <property type="molecule type" value="Genomic_DNA"/>
</dbReference>
<comment type="caution">
    <text evidence="2">The sequence shown here is derived from an EMBL/GenBank/DDBJ whole genome shotgun (WGS) entry which is preliminary data.</text>
</comment>
<feature type="region of interest" description="Disordered" evidence="1">
    <location>
        <begin position="21"/>
        <end position="105"/>
    </location>
</feature>
<evidence type="ECO:0000256" key="1">
    <source>
        <dbReference type="SAM" id="MobiDB-lite"/>
    </source>
</evidence>
<feature type="compositionally biased region" description="Low complexity" evidence="1">
    <location>
        <begin position="60"/>
        <end position="75"/>
    </location>
</feature>
<feature type="compositionally biased region" description="Basic and acidic residues" evidence="1">
    <location>
        <begin position="88"/>
        <end position="105"/>
    </location>
</feature>
<feature type="compositionally biased region" description="Basic and acidic residues" evidence="1">
    <location>
        <begin position="21"/>
        <end position="34"/>
    </location>
</feature>
<dbReference type="Proteomes" id="UP000614350">
    <property type="component" value="Unassembled WGS sequence"/>
</dbReference>
<sequence length="282" mass="31390">MEDEDFGFTKRDNRALVKILTVEKEEGHTQKERGPSSAPTRAAAAGGSGGDSNRGRSKTAPSSVPNNAPNIPNVVEYHLKVKPPSKLNKLEEQPRSNHKEEMKKDLLSVTENKKDLIAQLSRLSIDNNVFEGSTDLPQVFQVKYLGSHDARGLWGIKHTRQPVDNMVTSAKALPTNTMLPLIKLVVSQEGVALLPLDKRKQEGNIARMVSPFECHGFVCESKHHARQLTYALATAFEIYSRKVKFQDKTNSENVVSNTKKRFAIDLRTPEEIEADLCMDSEA</sequence>
<evidence type="ECO:0008006" key="4">
    <source>
        <dbReference type="Google" id="ProtNLM"/>
    </source>
</evidence>
<accession>A0A834JLM8</accession>
<protein>
    <recommendedName>
        <fullName evidence="4">PID domain-containing protein</fullName>
    </recommendedName>
</protein>
<keyword evidence="3" id="KW-1185">Reference proteome</keyword>
<dbReference type="AlphaFoldDB" id="A0A834JLM8"/>
<reference evidence="2" key="1">
    <citation type="journal article" date="2020" name="G3 (Bethesda)">
        <title>High-Quality Assemblies for Three Invasive Social Wasps from the &lt;i&gt;Vespula&lt;/i&gt; Genus.</title>
        <authorList>
            <person name="Harrop T.W.R."/>
            <person name="Guhlin J."/>
            <person name="McLaughlin G.M."/>
            <person name="Permina E."/>
            <person name="Stockwell P."/>
            <person name="Gilligan J."/>
            <person name="Le Lec M.F."/>
            <person name="Gruber M.A.M."/>
            <person name="Quinn O."/>
            <person name="Lovegrove M."/>
            <person name="Duncan E.J."/>
            <person name="Remnant E.J."/>
            <person name="Van Eeckhoven J."/>
            <person name="Graham B."/>
            <person name="Knapp R.A."/>
            <person name="Langford K.W."/>
            <person name="Kronenberg Z."/>
            <person name="Press M.O."/>
            <person name="Eacker S.M."/>
            <person name="Wilson-Rankin E.E."/>
            <person name="Purcell J."/>
            <person name="Lester P.J."/>
            <person name="Dearden P.K."/>
        </authorList>
    </citation>
    <scope>NUCLEOTIDE SEQUENCE</scope>
    <source>
        <strain evidence="2">Marl-1</strain>
    </source>
</reference>
<evidence type="ECO:0000313" key="2">
    <source>
        <dbReference type="EMBL" id="KAF7390756.1"/>
    </source>
</evidence>
<feature type="compositionally biased region" description="Low complexity" evidence="1">
    <location>
        <begin position="35"/>
        <end position="45"/>
    </location>
</feature>
<dbReference type="InterPro" id="IPR011993">
    <property type="entry name" value="PH-like_dom_sf"/>
</dbReference>
<gene>
    <name evidence="2" type="ORF">HZH66_009236</name>
</gene>
<name>A0A834JLM8_VESVU</name>